<dbReference type="EMBL" id="BAABKB010000032">
    <property type="protein sequence ID" value="GAA5029601.1"/>
    <property type="molecule type" value="Genomic_DNA"/>
</dbReference>
<evidence type="ECO:0000256" key="7">
    <source>
        <dbReference type="SAM" id="SignalP"/>
    </source>
</evidence>
<proteinExistence type="inferred from homology"/>
<dbReference type="InterPro" id="IPR000209">
    <property type="entry name" value="Peptidase_S8/S53_dom"/>
</dbReference>
<dbReference type="InterPro" id="IPR015500">
    <property type="entry name" value="Peptidase_S8_subtilisin-rel"/>
</dbReference>
<dbReference type="InterPro" id="IPR050131">
    <property type="entry name" value="Peptidase_S8_subtilisin-like"/>
</dbReference>
<dbReference type="InterPro" id="IPR023828">
    <property type="entry name" value="Peptidase_S8_Ser-AS"/>
</dbReference>
<dbReference type="Gene3D" id="3.40.50.200">
    <property type="entry name" value="Peptidase S8/S53 domain"/>
    <property type="match status" value="1"/>
</dbReference>
<dbReference type="InterPro" id="IPR023827">
    <property type="entry name" value="Peptidase_S8_Asp-AS"/>
</dbReference>
<evidence type="ECO:0000256" key="2">
    <source>
        <dbReference type="ARBA" id="ARBA00022670"/>
    </source>
</evidence>
<keyword evidence="10" id="KW-1185">Reference proteome</keyword>
<dbReference type="SUPFAM" id="SSF52743">
    <property type="entry name" value="Subtilisin-like"/>
    <property type="match status" value="1"/>
</dbReference>
<dbReference type="Pfam" id="PF00082">
    <property type="entry name" value="Peptidase_S8"/>
    <property type="match status" value="1"/>
</dbReference>
<reference evidence="10" key="1">
    <citation type="journal article" date="2019" name="Int. J. Syst. Evol. Microbiol.">
        <title>The Global Catalogue of Microorganisms (GCM) 10K type strain sequencing project: providing services to taxonomists for standard genome sequencing and annotation.</title>
        <authorList>
            <consortium name="The Broad Institute Genomics Platform"/>
            <consortium name="The Broad Institute Genome Sequencing Center for Infectious Disease"/>
            <person name="Wu L."/>
            <person name="Ma J."/>
        </authorList>
    </citation>
    <scope>NUCLEOTIDE SEQUENCE [LARGE SCALE GENOMIC DNA]</scope>
    <source>
        <strain evidence="10">JCM 18409</strain>
    </source>
</reference>
<evidence type="ECO:0000256" key="4">
    <source>
        <dbReference type="ARBA" id="ARBA00022825"/>
    </source>
</evidence>
<organism evidence="9 10">
    <name type="scientific">Streptomyces siamensis</name>
    <dbReference type="NCBI Taxonomy" id="1274986"/>
    <lineage>
        <taxon>Bacteria</taxon>
        <taxon>Bacillati</taxon>
        <taxon>Actinomycetota</taxon>
        <taxon>Actinomycetes</taxon>
        <taxon>Kitasatosporales</taxon>
        <taxon>Streptomycetaceae</taxon>
        <taxon>Streptomyces</taxon>
    </lineage>
</organism>
<dbReference type="InterPro" id="IPR013783">
    <property type="entry name" value="Ig-like_fold"/>
</dbReference>
<keyword evidence="3 5" id="KW-0378">Hydrolase</keyword>
<feature type="active site" description="Charge relay system" evidence="5">
    <location>
        <position position="460"/>
    </location>
</feature>
<evidence type="ECO:0000256" key="1">
    <source>
        <dbReference type="ARBA" id="ARBA00011073"/>
    </source>
</evidence>
<keyword evidence="4 5" id="KW-0720">Serine protease</keyword>
<dbReference type="PANTHER" id="PTHR43806:SF65">
    <property type="entry name" value="SERINE PROTEASE APRX"/>
    <property type="match status" value="1"/>
</dbReference>
<feature type="chain" id="PRO_5046376068" description="Peptidase S8/S53 domain-containing protein" evidence="7">
    <location>
        <begin position="19"/>
        <end position="1150"/>
    </location>
</feature>
<dbReference type="Gene3D" id="2.60.40.10">
    <property type="entry name" value="Immunoglobulins"/>
    <property type="match status" value="1"/>
</dbReference>
<gene>
    <name evidence="9" type="ORF">GCM10023335_68870</name>
</gene>
<feature type="domain" description="Peptidase S8/S53" evidence="8">
    <location>
        <begin position="244"/>
        <end position="497"/>
    </location>
</feature>
<dbReference type="Proteomes" id="UP001501759">
    <property type="component" value="Unassembled WGS sequence"/>
</dbReference>
<evidence type="ECO:0000313" key="10">
    <source>
        <dbReference type="Proteomes" id="UP001501759"/>
    </source>
</evidence>
<evidence type="ECO:0000259" key="8">
    <source>
        <dbReference type="Pfam" id="PF00082"/>
    </source>
</evidence>
<dbReference type="PROSITE" id="PS00136">
    <property type="entry name" value="SUBTILASE_ASP"/>
    <property type="match status" value="1"/>
</dbReference>
<feature type="active site" description="Charge relay system" evidence="5">
    <location>
        <position position="285"/>
    </location>
</feature>
<sequence length="1150" mass="119161">MFAATGALSIGGWLPASAASGHPVAKPVPIASGQSVTVTLVTGDQVWVRNPKSPHPMVSVTPAAIPGRSVFFTTSTGSGGHISVVPSDMMPLMGSVLDPKLFDVTELISEGYDNAHGAALPLIVQHAAGVRGAAGTLAGASLHTVRELGSIHATAVRELHKDAAQGLGKSLFDAGRAAMNRHRAVRNLGTAGPLAGVTHIWLDGQVKASPIAKQSAGEKAADDALDWNLTKIDAPGAWATGNAGKGVKVAVIDTGIDATHPDLVGKVVNSADFTGSSDVSDHFGHGTHVAGTIAGTGVASDGHRKGVAYEAELLNAKVLGDDGSGTMSGIMAGMEWAAQHGAKVANMSLGSVAASDGKDPISLALNRLTEQYGTLFVVAAGNQPNVTVSAPAAADDALSVGATASDDEMAPFSSPGPRLGDSMLKPEISAPGKDIVQARAADGIIGDPVDQYYTMMSGTSMATPHVAGAAATLALAHPDWTTAQLKAVLQDSSDALPTSVYRAGSGRLNVAQALQQQVVPDRGAFDFGMLDCTVKAPLSRQVTLSNTGDSDATYELDLKISDFRGRTAPAAAASLSDSRITVPTGKSVSVQVTVDPSQLGTGPYSGQVVATPVGDGVPLHLAVALWSSPQYCPVHLSALDRNGAPTPAVIQIMNKDNGDFGYQPIDPAGTTVYMQEGQHFSIAASLAGSSADGKPEGVLLDLPEVKPSSNDHIVLDGRRTHPFSVSIPGRKAAPSINQVSVRHDAESNHGFYANLALGSVYGSLDGGVDLYAGQGSDVPAAPGTSHTMAYMRLNDAQAANRPWTATTVYDLAWGGSSFGDDLAHRLTSRDLSRLARIEADFRQAGAYGDRLKESRGPAMTGATFEQILTAPSHRTDYVTPGMDWEHAFRVQGSYAAGTVDFDETERYSQGEQSETRLGGPFGATLMGRVEDPGGSRNMDLDFTHMASSGGEGLTDSAPGVGENDRRRFVYQISENGEPLLNQEGSTPLDWTVPNIPAEKTDWEVHGDLNLPGVFAGSGTEAHTTWDFSTDLTSAGSKPYTAPLLNLGYSAALDGNNKAKARKAMEIGLTAQRIAGAGPSKVTAMKAAWSTDGGTQWHNVQLVRTGDGRYRMHLPAAALVKGGTVSLHVSARDAGGSSIDQVLPKAFFVTG</sequence>
<dbReference type="PROSITE" id="PS00137">
    <property type="entry name" value="SUBTILASE_HIS"/>
    <property type="match status" value="1"/>
</dbReference>
<dbReference type="PANTHER" id="PTHR43806">
    <property type="entry name" value="PEPTIDASE S8"/>
    <property type="match status" value="1"/>
</dbReference>
<keyword evidence="2 5" id="KW-0645">Protease</keyword>
<evidence type="ECO:0000256" key="5">
    <source>
        <dbReference type="PROSITE-ProRule" id="PRU01240"/>
    </source>
</evidence>
<dbReference type="PRINTS" id="PR00723">
    <property type="entry name" value="SUBTILISIN"/>
</dbReference>
<accession>A0ABP9JEJ2</accession>
<protein>
    <recommendedName>
        <fullName evidence="8">Peptidase S8/S53 domain-containing protein</fullName>
    </recommendedName>
</protein>
<evidence type="ECO:0000256" key="3">
    <source>
        <dbReference type="ARBA" id="ARBA00022801"/>
    </source>
</evidence>
<dbReference type="PROSITE" id="PS00138">
    <property type="entry name" value="SUBTILASE_SER"/>
    <property type="match status" value="1"/>
</dbReference>
<evidence type="ECO:0000256" key="6">
    <source>
        <dbReference type="RuleBase" id="RU003355"/>
    </source>
</evidence>
<comment type="caution">
    <text evidence="9">The sequence shown here is derived from an EMBL/GenBank/DDBJ whole genome shotgun (WGS) entry which is preliminary data.</text>
</comment>
<dbReference type="PROSITE" id="PS51892">
    <property type="entry name" value="SUBTILASE"/>
    <property type="match status" value="1"/>
</dbReference>
<comment type="similarity">
    <text evidence="1 5 6">Belongs to the peptidase S8 family.</text>
</comment>
<evidence type="ECO:0000313" key="9">
    <source>
        <dbReference type="EMBL" id="GAA5029601.1"/>
    </source>
</evidence>
<dbReference type="InterPro" id="IPR022398">
    <property type="entry name" value="Peptidase_S8_His-AS"/>
</dbReference>
<feature type="signal peptide" evidence="7">
    <location>
        <begin position="1"/>
        <end position="18"/>
    </location>
</feature>
<dbReference type="InterPro" id="IPR036852">
    <property type="entry name" value="Peptidase_S8/S53_dom_sf"/>
</dbReference>
<keyword evidence="7" id="KW-0732">Signal</keyword>
<name>A0ABP9JEJ2_9ACTN</name>
<feature type="active site" description="Charge relay system" evidence="5">
    <location>
        <position position="253"/>
    </location>
</feature>